<name>A0A7G3GB02_9NEIS</name>
<keyword evidence="2" id="KW-1185">Reference proteome</keyword>
<dbReference type="Proteomes" id="UP000515917">
    <property type="component" value="Chromosome"/>
</dbReference>
<proteinExistence type="predicted"/>
<evidence type="ECO:0008006" key="3">
    <source>
        <dbReference type="Google" id="ProtNLM"/>
    </source>
</evidence>
<sequence>MSNAIELAQYLEAGRPGELELLGYLSDAAKELRRLAAVEAELTALPGQVVPSGYGILPLALTAGNGAKYLLSGEFKEIYEDACECQAFDDEDSDDECEMCGGYGEVQIVRVISWSNIKAIWAMAASNLEIKS</sequence>
<gene>
    <name evidence="1" type="ORF">C1H71_13405</name>
</gene>
<reference evidence="1 2" key="1">
    <citation type="submission" date="2018-01" db="EMBL/GenBank/DDBJ databases">
        <title>Genome sequence of Iodobacter sp. strain PCH194 isolated from Indian Trans-Himalaya.</title>
        <authorList>
            <person name="Kumar V."/>
            <person name="Thakur V."/>
            <person name="Kumar S."/>
            <person name="Singh D."/>
        </authorList>
    </citation>
    <scope>NUCLEOTIDE SEQUENCE [LARGE SCALE GENOMIC DNA]</scope>
    <source>
        <strain evidence="1 2">PCH194</strain>
    </source>
</reference>
<organism evidence="1 2">
    <name type="scientific">Iodobacter fluviatilis</name>
    <dbReference type="NCBI Taxonomy" id="537"/>
    <lineage>
        <taxon>Bacteria</taxon>
        <taxon>Pseudomonadati</taxon>
        <taxon>Pseudomonadota</taxon>
        <taxon>Betaproteobacteria</taxon>
        <taxon>Neisseriales</taxon>
        <taxon>Chitinibacteraceae</taxon>
        <taxon>Iodobacter</taxon>
    </lineage>
</organism>
<dbReference type="AlphaFoldDB" id="A0A7G3GB02"/>
<evidence type="ECO:0000313" key="1">
    <source>
        <dbReference type="EMBL" id="QBC44426.1"/>
    </source>
</evidence>
<dbReference type="KEGG" id="ifl:C1H71_13405"/>
<accession>A0A7G3GB02</accession>
<dbReference type="RefSeq" id="WP_130106964.1">
    <property type="nucleotide sequence ID" value="NZ_CP025781.1"/>
</dbReference>
<dbReference type="EMBL" id="CP025781">
    <property type="protein sequence ID" value="QBC44426.1"/>
    <property type="molecule type" value="Genomic_DNA"/>
</dbReference>
<protein>
    <recommendedName>
        <fullName evidence="3">Molecular chaperone DnaJ</fullName>
    </recommendedName>
</protein>
<evidence type="ECO:0000313" key="2">
    <source>
        <dbReference type="Proteomes" id="UP000515917"/>
    </source>
</evidence>